<feature type="compositionally biased region" description="Polar residues" evidence="6">
    <location>
        <begin position="748"/>
        <end position="770"/>
    </location>
</feature>
<accession>A0A6J8A9B7</accession>
<dbReference type="GO" id="GO:0050839">
    <property type="term" value="F:cell adhesion molecule binding"/>
    <property type="evidence" value="ECO:0007669"/>
    <property type="project" value="TreeGrafter"/>
</dbReference>
<evidence type="ECO:0000256" key="2">
    <source>
        <dbReference type="ARBA" id="ARBA00023136"/>
    </source>
</evidence>
<dbReference type="AlphaFoldDB" id="A0A6J8A9B7"/>
<dbReference type="InterPro" id="IPR051275">
    <property type="entry name" value="Cell_adhesion_signaling"/>
</dbReference>
<evidence type="ECO:0000256" key="4">
    <source>
        <dbReference type="ARBA" id="ARBA00023180"/>
    </source>
</evidence>
<sequence length="834" mass="95300">MHIPVELNYVTILRKTLFFQGTKEICLILFIFLNGGLCLPGIKGWRRLVYTTPGSYLHINVSDSEQSIECKFNPTDTNSERDVVDTLGKYQIITSEITTMTIQAPQQLGSFYLRLTNHQTRKLIANDTLLKRDDEIYRMEGSTIDLTFTFNVSLWSMKYEYPSVDNSYEFQLRITNVSTTDIGNYTCSVYVPIEFRVAPIRFLDQNDDNIIYGQEGKTMNISCATITGYDVQKMSIEENLILLTESNSNMVTFSFKPDRQDYSKEFVCKSKPNWLYVRVNVLVNYSPDVEMLLGVNRIDCFPHGFPDTYTFYRWEHQSELGEHIRFINGLGNGTLILQTLPQRYQISGIYVCTVSNGIPDTNGNMFQKGFTSYKYQGPPLFVPENRNVKFVELYQPIAVTFLIFSNPIVEEIWIEAVAGRYTINETVHDFRISETELSYSEFENRGNIKGNQIAFDLKVFSNEYEMYKIWTKNGEGEDSFSFNIQAVGAPIFVPENRNVKHGELGEPLTLTFLLYSDPLVDDIWIKSVGTDRNQSGTKHEFRISNTTLSYTASGNKGNISGYEITIETNILNSIDFCVYKIWAKNKLGVASYRFEIIAVESQKWNEINTNHNRTKRTRRSNVPESLLEDRYDEIGTISYQAVNISPLATDQTERIQQFRKIRSPQPESATANVNNQLSLDRTFNTTSRLSVQENQPYALHPNNIFGATSNVSPVLATKDIVHINGSYDIDPPGESSKSFQSERHQYEHSSNSNNRTTISPSSDKSRIESSGTTLVGLDIDEGYENPYQIVIREEKDSHKYSYLTKQSEQVDNDSSLSDTAKLSGNNCDYVNLRL</sequence>
<keyword evidence="2" id="KW-0472">Membrane</keyword>
<dbReference type="GO" id="GO:0005911">
    <property type="term" value="C:cell-cell junction"/>
    <property type="evidence" value="ECO:0007669"/>
    <property type="project" value="TreeGrafter"/>
</dbReference>
<dbReference type="PANTHER" id="PTHR11640:SF31">
    <property type="entry name" value="IRREGULAR CHIASM C-ROUGHEST PROTEIN-RELATED"/>
    <property type="match status" value="1"/>
</dbReference>
<evidence type="ECO:0000256" key="1">
    <source>
        <dbReference type="ARBA" id="ARBA00004479"/>
    </source>
</evidence>
<feature type="domain" description="Ig-like" evidence="7">
    <location>
        <begin position="272"/>
        <end position="371"/>
    </location>
</feature>
<dbReference type="GO" id="GO:0098609">
    <property type="term" value="P:cell-cell adhesion"/>
    <property type="evidence" value="ECO:0007669"/>
    <property type="project" value="TreeGrafter"/>
</dbReference>
<proteinExistence type="predicted"/>
<evidence type="ECO:0000256" key="3">
    <source>
        <dbReference type="ARBA" id="ARBA00023157"/>
    </source>
</evidence>
<dbReference type="PANTHER" id="PTHR11640">
    <property type="entry name" value="NEPHRIN"/>
    <property type="match status" value="1"/>
</dbReference>
<dbReference type="EMBL" id="CACVKT020000929">
    <property type="protein sequence ID" value="CAC5363977.1"/>
    <property type="molecule type" value="Genomic_DNA"/>
</dbReference>
<keyword evidence="3" id="KW-1015">Disulfide bond</keyword>
<reference evidence="8 9" key="1">
    <citation type="submission" date="2020-06" db="EMBL/GenBank/DDBJ databases">
        <authorList>
            <person name="Li R."/>
            <person name="Bekaert M."/>
        </authorList>
    </citation>
    <scope>NUCLEOTIDE SEQUENCE [LARGE SCALE GENOMIC DNA]</scope>
    <source>
        <strain evidence="9">wild</strain>
    </source>
</reference>
<dbReference type="CDD" id="cd00096">
    <property type="entry name" value="Ig"/>
    <property type="match status" value="1"/>
</dbReference>
<dbReference type="PROSITE" id="PS50835">
    <property type="entry name" value="IG_LIKE"/>
    <property type="match status" value="1"/>
</dbReference>
<dbReference type="Proteomes" id="UP000507470">
    <property type="component" value="Unassembled WGS sequence"/>
</dbReference>
<keyword evidence="9" id="KW-1185">Reference proteome</keyword>
<evidence type="ECO:0000259" key="7">
    <source>
        <dbReference type="PROSITE" id="PS50835"/>
    </source>
</evidence>
<evidence type="ECO:0000313" key="9">
    <source>
        <dbReference type="Proteomes" id="UP000507470"/>
    </source>
</evidence>
<organism evidence="8 9">
    <name type="scientific">Mytilus coruscus</name>
    <name type="common">Sea mussel</name>
    <dbReference type="NCBI Taxonomy" id="42192"/>
    <lineage>
        <taxon>Eukaryota</taxon>
        <taxon>Metazoa</taxon>
        <taxon>Spiralia</taxon>
        <taxon>Lophotrochozoa</taxon>
        <taxon>Mollusca</taxon>
        <taxon>Bivalvia</taxon>
        <taxon>Autobranchia</taxon>
        <taxon>Pteriomorphia</taxon>
        <taxon>Mytilida</taxon>
        <taxon>Mytiloidea</taxon>
        <taxon>Mytilidae</taxon>
        <taxon>Mytilinae</taxon>
        <taxon>Mytilus</taxon>
    </lineage>
</organism>
<keyword evidence="4" id="KW-0325">Glycoprotein</keyword>
<dbReference type="InterPro" id="IPR007110">
    <property type="entry name" value="Ig-like_dom"/>
</dbReference>
<dbReference type="GO" id="GO:0005886">
    <property type="term" value="C:plasma membrane"/>
    <property type="evidence" value="ECO:0007669"/>
    <property type="project" value="TreeGrafter"/>
</dbReference>
<gene>
    <name evidence="8" type="ORF">MCOR_5186</name>
</gene>
<evidence type="ECO:0000256" key="5">
    <source>
        <dbReference type="ARBA" id="ARBA00023319"/>
    </source>
</evidence>
<comment type="subcellular location">
    <subcellularLocation>
        <location evidence="1">Membrane</location>
        <topology evidence="1">Single-pass type I membrane protein</topology>
    </subcellularLocation>
</comment>
<dbReference type="OrthoDB" id="6119358at2759"/>
<protein>
    <submittedName>
        <fullName evidence="8">DSCAM</fullName>
    </submittedName>
</protein>
<feature type="region of interest" description="Disordered" evidence="6">
    <location>
        <begin position="726"/>
        <end position="770"/>
    </location>
</feature>
<evidence type="ECO:0000256" key="6">
    <source>
        <dbReference type="SAM" id="MobiDB-lite"/>
    </source>
</evidence>
<evidence type="ECO:0000313" key="8">
    <source>
        <dbReference type="EMBL" id="CAC5363977.1"/>
    </source>
</evidence>
<keyword evidence="5" id="KW-0393">Immunoglobulin domain</keyword>
<name>A0A6J8A9B7_MYTCO</name>